<evidence type="ECO:0000313" key="6">
    <source>
        <dbReference type="Proteomes" id="UP001550378"/>
    </source>
</evidence>
<dbReference type="Proteomes" id="UP001550378">
    <property type="component" value="Unassembled WGS sequence"/>
</dbReference>
<dbReference type="InterPro" id="IPR012338">
    <property type="entry name" value="Beta-lactam/transpept-like"/>
</dbReference>
<dbReference type="InterPro" id="IPR001460">
    <property type="entry name" value="PCN-bd_Tpept"/>
</dbReference>
<gene>
    <name evidence="5" type="ORF">ABZ508_23460</name>
</gene>
<evidence type="ECO:0000313" key="5">
    <source>
        <dbReference type="EMBL" id="MEU0710320.1"/>
    </source>
</evidence>
<comment type="caution">
    <text evidence="5">The sequence shown here is derived from an EMBL/GenBank/DDBJ whole genome shotgun (WGS) entry which is preliminary data.</text>
</comment>
<protein>
    <submittedName>
        <fullName evidence="5">Penicillin-binding transpeptidase domain-containing protein</fullName>
    </submittedName>
</protein>
<keyword evidence="2" id="KW-0732">Signal</keyword>
<dbReference type="PANTHER" id="PTHR30627">
    <property type="entry name" value="PEPTIDOGLYCAN D,D-TRANSPEPTIDASE"/>
    <property type="match status" value="1"/>
</dbReference>
<evidence type="ECO:0000259" key="4">
    <source>
        <dbReference type="Pfam" id="PF21922"/>
    </source>
</evidence>
<feature type="compositionally biased region" description="Gly residues" evidence="1">
    <location>
        <begin position="495"/>
        <end position="514"/>
    </location>
</feature>
<dbReference type="InterPro" id="IPR050515">
    <property type="entry name" value="Beta-lactam/transpept"/>
</dbReference>
<dbReference type="SUPFAM" id="SSF56601">
    <property type="entry name" value="beta-lactamase/transpeptidase-like"/>
    <property type="match status" value="1"/>
</dbReference>
<keyword evidence="6" id="KW-1185">Reference proteome</keyword>
<evidence type="ECO:0000256" key="1">
    <source>
        <dbReference type="SAM" id="MobiDB-lite"/>
    </source>
</evidence>
<dbReference type="Gene3D" id="3.40.710.10">
    <property type="entry name" value="DD-peptidase/beta-lactamase superfamily"/>
    <property type="match status" value="1"/>
</dbReference>
<feature type="compositionally biased region" description="Basic and acidic residues" evidence="1">
    <location>
        <begin position="482"/>
        <end position="492"/>
    </location>
</feature>
<accession>A0ABV2W9V1</accession>
<dbReference type="EMBL" id="JBEXZR010000023">
    <property type="protein sequence ID" value="MEU0710320.1"/>
    <property type="molecule type" value="Genomic_DNA"/>
</dbReference>
<feature type="domain" description="Penicillin-binding protein transpeptidase" evidence="3">
    <location>
        <begin position="155"/>
        <end position="480"/>
    </location>
</feature>
<dbReference type="RefSeq" id="WP_359654380.1">
    <property type="nucleotide sequence ID" value="NZ_JBEXZP010000044.1"/>
</dbReference>
<feature type="signal peptide" evidence="2">
    <location>
        <begin position="1"/>
        <end position="23"/>
    </location>
</feature>
<proteinExistence type="predicted"/>
<name>A0ABV2W9V1_9ACTN</name>
<dbReference type="InterPro" id="IPR054120">
    <property type="entry name" value="PBPA_dimer"/>
</dbReference>
<dbReference type="PANTHER" id="PTHR30627:SF24">
    <property type="entry name" value="PENICILLIN-BINDING PROTEIN 4B"/>
    <property type="match status" value="1"/>
</dbReference>
<dbReference type="Gene3D" id="3.90.1310.10">
    <property type="entry name" value="Penicillin-binding protein 2a (Domain 2)"/>
    <property type="match status" value="1"/>
</dbReference>
<dbReference type="Pfam" id="PF00905">
    <property type="entry name" value="Transpeptidase"/>
    <property type="match status" value="1"/>
</dbReference>
<feature type="domain" description="Penicillin binding protein A dimerisation" evidence="4">
    <location>
        <begin position="52"/>
        <end position="134"/>
    </location>
</feature>
<feature type="region of interest" description="Disordered" evidence="1">
    <location>
        <begin position="482"/>
        <end position="514"/>
    </location>
</feature>
<organism evidence="5 6">
    <name type="scientific">Streptomyces lavendulocolor</name>
    <dbReference type="NCBI Taxonomy" id="67316"/>
    <lineage>
        <taxon>Bacteria</taxon>
        <taxon>Bacillati</taxon>
        <taxon>Actinomycetota</taxon>
        <taxon>Actinomycetes</taxon>
        <taxon>Kitasatosporales</taxon>
        <taxon>Streptomycetaceae</taxon>
        <taxon>Streptomyces</taxon>
    </lineage>
</organism>
<feature type="chain" id="PRO_5045768046" evidence="2">
    <location>
        <begin position="24"/>
        <end position="514"/>
    </location>
</feature>
<dbReference type="Pfam" id="PF21922">
    <property type="entry name" value="PBP_dimer_2"/>
    <property type="match status" value="1"/>
</dbReference>
<reference evidence="5 6" key="1">
    <citation type="submission" date="2024-06" db="EMBL/GenBank/DDBJ databases">
        <title>The Natural Products Discovery Center: Release of the First 8490 Sequenced Strains for Exploring Actinobacteria Biosynthetic Diversity.</title>
        <authorList>
            <person name="Kalkreuter E."/>
            <person name="Kautsar S.A."/>
            <person name="Yang D."/>
            <person name="Bader C.D."/>
            <person name="Teijaro C.N."/>
            <person name="Fluegel L."/>
            <person name="Davis C.M."/>
            <person name="Simpson J.R."/>
            <person name="Lauterbach L."/>
            <person name="Steele A.D."/>
            <person name="Gui C."/>
            <person name="Meng S."/>
            <person name="Li G."/>
            <person name="Viehrig K."/>
            <person name="Ye F."/>
            <person name="Su P."/>
            <person name="Kiefer A.F."/>
            <person name="Nichols A."/>
            <person name="Cepeda A.J."/>
            <person name="Yan W."/>
            <person name="Fan B."/>
            <person name="Jiang Y."/>
            <person name="Adhikari A."/>
            <person name="Zheng C.-J."/>
            <person name="Schuster L."/>
            <person name="Cowan T.M."/>
            <person name="Smanski M.J."/>
            <person name="Chevrette M.G."/>
            <person name="De Carvalho L.P.S."/>
            <person name="Shen B."/>
        </authorList>
    </citation>
    <scope>NUCLEOTIDE SEQUENCE [LARGE SCALE GENOMIC DNA]</scope>
    <source>
        <strain evidence="5 6">NPDC006337</strain>
    </source>
</reference>
<sequence>MIPCIRHAALLCLLLLAALLVNAVRVQVVQAPALDGNPANRRPVMARYAEPRGDIVVDGRPVTGSVDTGEQLRHERTYTDGPLYAPVTGHSSQTYGTTLLEDAEDPVLSGTSPMLTAIPFWHDFSRTRPPGGHVVTTVREPLQRVAYEGLAGRRGAVAALEPSSGRILALVSSPSYDPAVLSGTGRPVAAAWARLNAARDQPMLNRALRQTYPPGSTFKIVTAAAAMDAGIVTDVDAPTGAPDPYLLPGTRTVLPNEAKGCGNASLAYAIRWSCNTVMAHLGVRVGSAGMLDAVSRFGFNDSSLRVPSPVARSNFDNGMSTDRLALSAIGQYDTRATPLQMAMVAAAVANGGEIAQPHLVERTTTADGDTVAQHVRRTYRQAMLPPTALRLQELMVDVVDGGSGSKAAIAGARVGGKTGTAQHGVGNTGTPYAWFIGWAQAEGTGRPAVAVAVVVEDASARREDISGGGSAAPIARSVMEEALREEERRGAARDGAGGLPGPYGRGGPFGPFGP</sequence>
<evidence type="ECO:0000256" key="2">
    <source>
        <dbReference type="SAM" id="SignalP"/>
    </source>
</evidence>
<evidence type="ECO:0000259" key="3">
    <source>
        <dbReference type="Pfam" id="PF00905"/>
    </source>
</evidence>